<gene>
    <name evidence="2" type="ORF">H105_07929</name>
</gene>
<dbReference type="AlphaFoldDB" id="A0A022XH85"/>
<dbReference type="EMBL" id="KK208927">
    <property type="protein sequence ID" value="EZF69656.1"/>
    <property type="molecule type" value="Genomic_DNA"/>
</dbReference>
<reference evidence="2 3" key="1">
    <citation type="submission" date="2014-02" db="EMBL/GenBank/DDBJ databases">
        <title>The Genome Sequence of Trichophyton rubrum (morphotype soudanense) CBS 452.61.</title>
        <authorList>
            <consortium name="The Broad Institute Genomics Platform"/>
            <person name="Cuomo C.A."/>
            <person name="White T.C."/>
            <person name="Graser Y."/>
            <person name="Martinez-Rossi N."/>
            <person name="Heitman J."/>
            <person name="Young S.K."/>
            <person name="Zeng Q."/>
            <person name="Gargeya S."/>
            <person name="Abouelleil A."/>
            <person name="Alvarado L."/>
            <person name="Chapman S.B."/>
            <person name="Gainer-Dewar J."/>
            <person name="Goldberg J."/>
            <person name="Griggs A."/>
            <person name="Gujja S."/>
            <person name="Hansen M."/>
            <person name="Howarth C."/>
            <person name="Imamovic A."/>
            <person name="Larimer J."/>
            <person name="Martinez D."/>
            <person name="Murphy C."/>
            <person name="Pearson M.D."/>
            <person name="Persinoti G."/>
            <person name="Poon T."/>
            <person name="Priest M."/>
            <person name="Roberts A.D."/>
            <person name="Saif S."/>
            <person name="Shea T.D."/>
            <person name="Sykes S.N."/>
            <person name="Wortman J."/>
            <person name="Nusbaum C."/>
            <person name="Birren B."/>
        </authorList>
    </citation>
    <scope>NUCLEOTIDE SEQUENCE [LARGE SCALE GENOMIC DNA]</scope>
    <source>
        <strain evidence="2 3">CBS 452.61</strain>
    </source>
</reference>
<evidence type="ECO:0000256" key="1">
    <source>
        <dbReference type="SAM" id="Phobius"/>
    </source>
</evidence>
<keyword evidence="1" id="KW-0812">Transmembrane</keyword>
<organism evidence="2 3">
    <name type="scientific">Trichophyton soudanense CBS 452.61</name>
    <dbReference type="NCBI Taxonomy" id="1215331"/>
    <lineage>
        <taxon>Eukaryota</taxon>
        <taxon>Fungi</taxon>
        <taxon>Dikarya</taxon>
        <taxon>Ascomycota</taxon>
        <taxon>Pezizomycotina</taxon>
        <taxon>Eurotiomycetes</taxon>
        <taxon>Eurotiomycetidae</taxon>
        <taxon>Onygenales</taxon>
        <taxon>Arthrodermataceae</taxon>
        <taxon>Trichophyton</taxon>
    </lineage>
</organism>
<evidence type="ECO:0000313" key="2">
    <source>
        <dbReference type="EMBL" id="EZF69656.1"/>
    </source>
</evidence>
<keyword evidence="1" id="KW-1133">Transmembrane helix</keyword>
<sequence length="219" mass="24805">MAHSQPDSLYLATTIAVMSFFFFLPSWLRLCLGGRRRHAKDAPHKLILAEQVVELLELNAEHSDSPMIKFTANDGTIKTGHCSWGQFRQMPRALEIYQRDGGESLNPNVKLMIVLYYILGKQAWTHWFGRRIVKSPDAVGQIKEYQGVIFGTATGLRPMVLATALVKGKCVQVVFPSITNLPLKDQQYFARYWAAESSKFAHYCNSHNSTFILLRPGMI</sequence>
<proteinExistence type="predicted"/>
<accession>A0A022XH85</accession>
<dbReference type="OrthoDB" id="4174114at2759"/>
<feature type="transmembrane region" description="Helical" evidence="1">
    <location>
        <begin position="12"/>
        <end position="32"/>
    </location>
</feature>
<keyword evidence="1" id="KW-0472">Membrane</keyword>
<evidence type="ECO:0000313" key="3">
    <source>
        <dbReference type="Proteomes" id="UP000023623"/>
    </source>
</evidence>
<protein>
    <submittedName>
        <fullName evidence="2">Uncharacterized protein</fullName>
    </submittedName>
</protein>
<dbReference type="HOGENOM" id="CLU_115069_0_0_1"/>
<keyword evidence="3" id="KW-1185">Reference proteome</keyword>
<name>A0A022XH85_TRISD</name>
<dbReference type="Proteomes" id="UP000023623">
    <property type="component" value="Unassembled WGS sequence"/>
</dbReference>